<organism evidence="3 4">
    <name type="scientific">Streptomonospora mangrovi</name>
    <dbReference type="NCBI Taxonomy" id="2883123"/>
    <lineage>
        <taxon>Bacteria</taxon>
        <taxon>Bacillati</taxon>
        <taxon>Actinomycetota</taxon>
        <taxon>Actinomycetes</taxon>
        <taxon>Streptosporangiales</taxon>
        <taxon>Nocardiopsidaceae</taxon>
        <taxon>Streptomonospora</taxon>
    </lineage>
</organism>
<proteinExistence type="inferred from homology"/>
<dbReference type="SUPFAM" id="SSF51735">
    <property type="entry name" value="NAD(P)-binding Rossmann-fold domains"/>
    <property type="match status" value="1"/>
</dbReference>
<comment type="similarity">
    <text evidence="1">Belongs to the short-chain dehydrogenases/reductases (SDR) family.</text>
</comment>
<dbReference type="PANTHER" id="PTHR43313:SF1">
    <property type="entry name" value="3BETA-HYDROXYSTEROID DEHYDROGENASE DHS-16"/>
    <property type="match status" value="1"/>
</dbReference>
<dbReference type="GO" id="GO:0008202">
    <property type="term" value="P:steroid metabolic process"/>
    <property type="evidence" value="ECO:0007669"/>
    <property type="project" value="TreeGrafter"/>
</dbReference>
<feature type="compositionally biased region" description="Gly residues" evidence="2">
    <location>
        <begin position="283"/>
        <end position="296"/>
    </location>
</feature>
<dbReference type="GO" id="GO:0016491">
    <property type="term" value="F:oxidoreductase activity"/>
    <property type="evidence" value="ECO:0007669"/>
    <property type="project" value="TreeGrafter"/>
</dbReference>
<sequence length="316" mass="31683">MADATTSAAVLITGATGGVGTEAVRALTAKGFRVYAAARNPDAVQRGTGVHPVRLDVTDPASVAAAAAELRAQGVTSLRAVVNNAGVIVQGPLEVVPDDELHRQFDVNVYGPARVIRAFLPLLRAGRGRVVNVTAGTARLAAPFLAPISASKAALQSISDALRVELAHLGVDVVVVEPGTMDTPIFATAAAAAAKAQAGADPAVLALYRDQVAAVERMQANAKPGPPRLVADAITTAVTASRPRARYSVGGDTRVLGLLGSLPLRTRDRLVRQVMGLDRAGATGAGHAAGGAGAKGASGVNGANGVNGAADSGAAR</sequence>
<reference evidence="3" key="1">
    <citation type="submission" date="2021-10" db="EMBL/GenBank/DDBJ databases">
        <title>Streptomonospora sp. nov., isolated from mangrove soil.</title>
        <authorList>
            <person name="Chen X."/>
            <person name="Ge X."/>
            <person name="Liu W."/>
        </authorList>
    </citation>
    <scope>NUCLEOTIDE SEQUENCE</scope>
    <source>
        <strain evidence="3">S1-112</strain>
    </source>
</reference>
<dbReference type="InterPro" id="IPR002347">
    <property type="entry name" value="SDR_fam"/>
</dbReference>
<dbReference type="PRINTS" id="PR00081">
    <property type="entry name" value="GDHRDH"/>
</dbReference>
<accession>A0A9X3SEJ7</accession>
<dbReference type="InterPro" id="IPR036291">
    <property type="entry name" value="NAD(P)-bd_dom_sf"/>
</dbReference>
<gene>
    <name evidence="3" type="ORF">LG943_12055</name>
</gene>
<evidence type="ECO:0000313" key="3">
    <source>
        <dbReference type="EMBL" id="MDA0565047.1"/>
    </source>
</evidence>
<dbReference type="EMBL" id="JAJAQC010000017">
    <property type="protein sequence ID" value="MDA0565047.1"/>
    <property type="molecule type" value="Genomic_DNA"/>
</dbReference>
<dbReference type="Pfam" id="PF00106">
    <property type="entry name" value="adh_short"/>
    <property type="match status" value="1"/>
</dbReference>
<protein>
    <submittedName>
        <fullName evidence="3">SDR family NAD(P)-dependent oxidoreductase</fullName>
    </submittedName>
</protein>
<comment type="caution">
    <text evidence="3">The sequence shown here is derived from an EMBL/GenBank/DDBJ whole genome shotgun (WGS) entry which is preliminary data.</text>
</comment>
<dbReference type="AlphaFoldDB" id="A0A9X3SEJ7"/>
<evidence type="ECO:0000313" key="4">
    <source>
        <dbReference type="Proteomes" id="UP001140076"/>
    </source>
</evidence>
<dbReference type="PRINTS" id="PR00080">
    <property type="entry name" value="SDRFAMILY"/>
</dbReference>
<name>A0A9X3SEJ7_9ACTN</name>
<evidence type="ECO:0000256" key="1">
    <source>
        <dbReference type="RuleBase" id="RU000363"/>
    </source>
</evidence>
<evidence type="ECO:0000256" key="2">
    <source>
        <dbReference type="SAM" id="MobiDB-lite"/>
    </source>
</evidence>
<dbReference type="RefSeq" id="WP_270072328.1">
    <property type="nucleotide sequence ID" value="NZ_JAJAQC010000017.1"/>
</dbReference>
<feature type="compositionally biased region" description="Low complexity" evidence="2">
    <location>
        <begin position="297"/>
        <end position="316"/>
    </location>
</feature>
<dbReference type="PANTHER" id="PTHR43313">
    <property type="entry name" value="SHORT-CHAIN DEHYDROGENASE/REDUCTASE FAMILY 9C"/>
    <property type="match status" value="1"/>
</dbReference>
<dbReference type="Proteomes" id="UP001140076">
    <property type="component" value="Unassembled WGS sequence"/>
</dbReference>
<dbReference type="Gene3D" id="3.40.50.720">
    <property type="entry name" value="NAD(P)-binding Rossmann-like Domain"/>
    <property type="match status" value="1"/>
</dbReference>
<feature type="region of interest" description="Disordered" evidence="2">
    <location>
        <begin position="282"/>
        <end position="316"/>
    </location>
</feature>
<keyword evidence="4" id="KW-1185">Reference proteome</keyword>